<accession>A0A498S4H2</accession>
<dbReference type="Proteomes" id="UP000276991">
    <property type="component" value="Unassembled WGS sequence"/>
</dbReference>
<gene>
    <name evidence="1" type="ORF">NAV_LOCUS1275</name>
</gene>
<dbReference type="EMBL" id="UPTC01000105">
    <property type="protein sequence ID" value="VBB26445.1"/>
    <property type="molecule type" value="Genomic_DNA"/>
</dbReference>
<evidence type="ECO:0000313" key="2">
    <source>
        <dbReference type="Proteomes" id="UP000276991"/>
    </source>
</evidence>
<dbReference type="OrthoDB" id="5870528at2759"/>
<proteinExistence type="predicted"/>
<evidence type="ECO:0000313" key="1">
    <source>
        <dbReference type="EMBL" id="VBB26445.1"/>
    </source>
</evidence>
<sequence>MWLATLLLILAAFQFYTFFNVIKCCLYLQEYQKERLRRIGQFEECSKRVRDAKKNGLWRYTSWGGGFQQYVGEHDSNNHKLKKRNKPPGHVQWNLQANIELAESKNTPNPMETTKQLKKIKDDKKVRNISVGSNYHDEDKRRTTGLVLSPINKERVDKQLLTAVPMQPVKPNVRTISGIMKAATSATITVPTKGKESPGDAIPVLLNPVEQYKNTEKKYA</sequence>
<name>A0A498S4H2_ACAVI</name>
<dbReference type="AlphaFoldDB" id="A0A498S4H2"/>
<organism evidence="1 2">
    <name type="scientific">Acanthocheilonema viteae</name>
    <name type="common">Filarial nematode worm</name>
    <name type="synonym">Dipetalonema viteae</name>
    <dbReference type="NCBI Taxonomy" id="6277"/>
    <lineage>
        <taxon>Eukaryota</taxon>
        <taxon>Metazoa</taxon>
        <taxon>Ecdysozoa</taxon>
        <taxon>Nematoda</taxon>
        <taxon>Chromadorea</taxon>
        <taxon>Rhabditida</taxon>
        <taxon>Spirurina</taxon>
        <taxon>Spiruromorpha</taxon>
        <taxon>Filarioidea</taxon>
        <taxon>Onchocercidae</taxon>
        <taxon>Acanthocheilonema</taxon>
    </lineage>
</organism>
<protein>
    <submittedName>
        <fullName evidence="1">Uncharacterized protein</fullName>
    </submittedName>
</protein>
<keyword evidence="2" id="KW-1185">Reference proteome</keyword>
<reference evidence="1 2" key="1">
    <citation type="submission" date="2018-08" db="EMBL/GenBank/DDBJ databases">
        <authorList>
            <person name="Laetsch R D."/>
            <person name="Stevens L."/>
            <person name="Kumar S."/>
            <person name="Blaxter L. M."/>
        </authorList>
    </citation>
    <scope>NUCLEOTIDE SEQUENCE [LARGE SCALE GENOMIC DNA]</scope>
</reference>